<gene>
    <name evidence="1" type="ORF">SAMN04488104_104711</name>
</gene>
<organism evidence="1 2">
    <name type="scientific">Algoriphagus faecimaris</name>
    <dbReference type="NCBI Taxonomy" id="686796"/>
    <lineage>
        <taxon>Bacteria</taxon>
        <taxon>Pseudomonadati</taxon>
        <taxon>Bacteroidota</taxon>
        <taxon>Cytophagia</taxon>
        <taxon>Cytophagales</taxon>
        <taxon>Cyclobacteriaceae</taxon>
        <taxon>Algoriphagus</taxon>
    </lineage>
</organism>
<dbReference type="AlphaFoldDB" id="A0A1G6WRW7"/>
<sequence>MATIKLRVSEKILDKVLWLLGQFKSEDIQIIENDEKFEGDKLYAQNELQRLNSGKSKSYSIDELDELLEKSIRQHENRIS</sequence>
<dbReference type="EMBL" id="FNAC01000047">
    <property type="protein sequence ID" value="SDD68632.1"/>
    <property type="molecule type" value="Genomic_DNA"/>
</dbReference>
<proteinExistence type="predicted"/>
<name>A0A1G6WRW7_9BACT</name>
<dbReference type="RefSeq" id="WP_087941057.1">
    <property type="nucleotide sequence ID" value="NZ_FNAC01000047.1"/>
</dbReference>
<keyword evidence="2" id="KW-1185">Reference proteome</keyword>
<protein>
    <submittedName>
        <fullName evidence="1">Uncharacterized protein</fullName>
    </submittedName>
</protein>
<accession>A0A1G6WRW7</accession>
<dbReference type="OrthoDB" id="1448232at2"/>
<reference evidence="2" key="1">
    <citation type="submission" date="2016-10" db="EMBL/GenBank/DDBJ databases">
        <authorList>
            <person name="Varghese N."/>
            <person name="Submissions S."/>
        </authorList>
    </citation>
    <scope>NUCLEOTIDE SEQUENCE [LARGE SCALE GENOMIC DNA]</scope>
    <source>
        <strain evidence="2">DSM 23095</strain>
    </source>
</reference>
<dbReference type="Proteomes" id="UP000199060">
    <property type="component" value="Unassembled WGS sequence"/>
</dbReference>
<evidence type="ECO:0000313" key="2">
    <source>
        <dbReference type="Proteomes" id="UP000199060"/>
    </source>
</evidence>
<evidence type="ECO:0000313" key="1">
    <source>
        <dbReference type="EMBL" id="SDD68632.1"/>
    </source>
</evidence>